<sequence length="106" mass="11182">MEQIIAFAGIISVITIALTEVIKRTKAIPKNIIPIISIFIGVVVGGLTAFIPEIVSELSIAGRLLAGLISGLMATGIWETFKDKKGFSKDNKSKDELGGNSGLPKS</sequence>
<evidence type="ECO:0000313" key="4">
    <source>
        <dbReference type="Proteomes" id="UP000254412"/>
    </source>
</evidence>
<feature type="transmembrane region" description="Helical" evidence="2">
    <location>
        <begin position="60"/>
        <end position="81"/>
    </location>
</feature>
<feature type="region of interest" description="Disordered" evidence="1">
    <location>
        <begin position="85"/>
        <end position="106"/>
    </location>
</feature>
<protein>
    <submittedName>
        <fullName evidence="3">Phage holin</fullName>
    </submittedName>
</protein>
<accession>A0A380GNY6</accession>
<gene>
    <name evidence="3" type="ORF">NCTC13834_01754</name>
</gene>
<reference evidence="3 4" key="1">
    <citation type="submission" date="2018-06" db="EMBL/GenBank/DDBJ databases">
        <authorList>
            <consortium name="Pathogen Informatics"/>
            <person name="Doyle S."/>
        </authorList>
    </citation>
    <scope>NUCLEOTIDE SEQUENCE [LARGE SCALE GENOMIC DNA]</scope>
    <source>
        <strain evidence="3 4">NCTC13834</strain>
    </source>
</reference>
<dbReference type="InterPro" id="IPR009708">
    <property type="entry name" value="Phage_A118_holin/antiholin"/>
</dbReference>
<dbReference type="Proteomes" id="UP000254412">
    <property type="component" value="Unassembled WGS sequence"/>
</dbReference>
<organism evidence="3 4">
    <name type="scientific">Staphylococcus nepalensis</name>
    <dbReference type="NCBI Taxonomy" id="214473"/>
    <lineage>
        <taxon>Bacteria</taxon>
        <taxon>Bacillati</taxon>
        <taxon>Bacillota</taxon>
        <taxon>Bacilli</taxon>
        <taxon>Bacillales</taxon>
        <taxon>Staphylococcaceae</taxon>
        <taxon>Staphylococcus</taxon>
    </lineage>
</organism>
<feature type="transmembrane region" description="Helical" evidence="2">
    <location>
        <begin position="34"/>
        <end position="54"/>
    </location>
</feature>
<dbReference type="AlphaFoldDB" id="A0A380GNY6"/>
<dbReference type="EMBL" id="UHDS01000001">
    <property type="protein sequence ID" value="SUM55390.1"/>
    <property type="molecule type" value="Genomic_DNA"/>
</dbReference>
<feature type="compositionally biased region" description="Basic and acidic residues" evidence="1">
    <location>
        <begin position="85"/>
        <end position="97"/>
    </location>
</feature>
<evidence type="ECO:0000256" key="1">
    <source>
        <dbReference type="SAM" id="MobiDB-lite"/>
    </source>
</evidence>
<evidence type="ECO:0000256" key="2">
    <source>
        <dbReference type="SAM" id="Phobius"/>
    </source>
</evidence>
<keyword evidence="2" id="KW-0812">Transmembrane</keyword>
<dbReference type="RefSeq" id="WP_103372653.1">
    <property type="nucleotide sequence ID" value="NZ_BMCF01000004.1"/>
</dbReference>
<proteinExistence type="predicted"/>
<evidence type="ECO:0000313" key="3">
    <source>
        <dbReference type="EMBL" id="SUM55390.1"/>
    </source>
</evidence>
<keyword evidence="2" id="KW-1133">Transmembrane helix</keyword>
<name>A0A380GNY6_9STAP</name>
<dbReference type="Pfam" id="PF06946">
    <property type="entry name" value="Phage_holin_5_1"/>
    <property type="match status" value="1"/>
</dbReference>
<keyword evidence="2" id="KW-0472">Membrane</keyword>
<feature type="transmembrane region" description="Helical" evidence="2">
    <location>
        <begin position="6"/>
        <end position="22"/>
    </location>
</feature>